<dbReference type="GO" id="GO:0044874">
    <property type="term" value="P:lipoprotein localization to outer membrane"/>
    <property type="evidence" value="ECO:0007669"/>
    <property type="project" value="TreeGrafter"/>
</dbReference>
<evidence type="ECO:0000256" key="5">
    <source>
        <dbReference type="ARBA" id="ARBA00022692"/>
    </source>
</evidence>
<dbReference type="EMBL" id="JACHOB010000005">
    <property type="protein sequence ID" value="MBB4659713.1"/>
    <property type="molecule type" value="Genomic_DNA"/>
</dbReference>
<keyword evidence="4" id="KW-1003">Cell membrane</keyword>
<evidence type="ECO:0000256" key="4">
    <source>
        <dbReference type="ARBA" id="ARBA00022475"/>
    </source>
</evidence>
<dbReference type="RefSeq" id="WP_183818603.1">
    <property type="nucleotide sequence ID" value="NZ_JACHOB010000005.1"/>
</dbReference>
<keyword evidence="11" id="KW-0449">Lipoprotein</keyword>
<organism evidence="11 12">
    <name type="scientific">Parvularcula dongshanensis</name>
    <dbReference type="NCBI Taxonomy" id="1173995"/>
    <lineage>
        <taxon>Bacteria</taxon>
        <taxon>Pseudomonadati</taxon>
        <taxon>Pseudomonadota</taxon>
        <taxon>Alphaproteobacteria</taxon>
        <taxon>Parvularculales</taxon>
        <taxon>Parvularculaceae</taxon>
        <taxon>Parvularcula</taxon>
    </lineage>
</organism>
<dbReference type="PANTHER" id="PTHR30489:SF0">
    <property type="entry name" value="LIPOPROTEIN-RELEASING SYSTEM TRANSMEMBRANE PROTEIN LOLE"/>
    <property type="match status" value="1"/>
</dbReference>
<feature type="domain" description="ABC3 transporter permease C-terminal" evidence="9">
    <location>
        <begin position="301"/>
        <end position="434"/>
    </location>
</feature>
<evidence type="ECO:0000256" key="8">
    <source>
        <dbReference type="SAM" id="Phobius"/>
    </source>
</evidence>
<dbReference type="Pfam" id="PF02687">
    <property type="entry name" value="FtsX"/>
    <property type="match status" value="1"/>
</dbReference>
<evidence type="ECO:0000256" key="2">
    <source>
        <dbReference type="ARBA" id="ARBA00005236"/>
    </source>
</evidence>
<comment type="similarity">
    <text evidence="2">Belongs to the ABC-4 integral membrane protein family. LolC/E subfamily.</text>
</comment>
<feature type="transmembrane region" description="Helical" evidence="8">
    <location>
        <begin position="301"/>
        <end position="322"/>
    </location>
</feature>
<name>A0A840I625_9PROT</name>
<feature type="transmembrane region" description="Helical" evidence="8">
    <location>
        <begin position="342"/>
        <end position="370"/>
    </location>
</feature>
<dbReference type="GO" id="GO:0042953">
    <property type="term" value="P:lipoprotein transport"/>
    <property type="evidence" value="ECO:0007669"/>
    <property type="project" value="InterPro"/>
</dbReference>
<evidence type="ECO:0000256" key="1">
    <source>
        <dbReference type="ARBA" id="ARBA00004651"/>
    </source>
</evidence>
<dbReference type="Proteomes" id="UP000563524">
    <property type="component" value="Unassembled WGS sequence"/>
</dbReference>
<dbReference type="GO" id="GO:0098797">
    <property type="term" value="C:plasma membrane protein complex"/>
    <property type="evidence" value="ECO:0007669"/>
    <property type="project" value="TreeGrafter"/>
</dbReference>
<dbReference type="NCBIfam" id="TIGR02212">
    <property type="entry name" value="lolCE"/>
    <property type="match status" value="1"/>
</dbReference>
<evidence type="ECO:0000313" key="11">
    <source>
        <dbReference type="EMBL" id="MBB4659713.1"/>
    </source>
</evidence>
<protein>
    <submittedName>
        <fullName evidence="11">Lipoprotein-releasing system permease protein</fullName>
    </submittedName>
</protein>
<dbReference type="PANTHER" id="PTHR30489">
    <property type="entry name" value="LIPOPROTEIN-RELEASING SYSTEM TRANSMEMBRANE PROTEIN LOLE"/>
    <property type="match status" value="1"/>
</dbReference>
<reference evidence="11 12" key="1">
    <citation type="submission" date="2020-08" db="EMBL/GenBank/DDBJ databases">
        <title>Genomic Encyclopedia of Type Strains, Phase IV (KMG-IV): sequencing the most valuable type-strain genomes for metagenomic binning, comparative biology and taxonomic classification.</title>
        <authorList>
            <person name="Goeker M."/>
        </authorList>
    </citation>
    <scope>NUCLEOTIDE SEQUENCE [LARGE SCALE GENOMIC DNA]</scope>
    <source>
        <strain evidence="11 12">DSM 102850</strain>
    </source>
</reference>
<sequence>MDIATTESPVRSERLRPSGARPFGAFERMVALRYLGATKRGAGISFITVVAFAGIALSVATLIVVMSVMQGFRTTLLDQILGVNGHVIVSGAGPGLGDAEGIADAIQPLPRVVRANPILQVPAGGTNGDELIPIDLVGIAPDALRGIDEVAGPDHLLSGSFDTFGEGRKGGNEVALASGVAAQLGLRAGDVVTFLVAGGAETVMGSQPFTTKDYRVGAVFSIGNSQYDALRVYMPIEQARVLTRGRIGEQVEVRITDPQNPTAVRHAVEQAVGPGLYVRDWRDFNAGYFHALQVERSMVRIILSLLVLVAALLIVSNLVMLVKDKTADIAVLRTMGATRGGVLRIFFQSGMMIGVGGTLIGVLLGVLITLNITTIENTLSALFGIALFNPEVYYLDEIPAELQGGEITFVVLWTLVLSAAASLYPAWKAARLDPVEALRYE</sequence>
<feature type="domain" description="MacB-like periplasmic core" evidence="10">
    <location>
        <begin position="48"/>
        <end position="270"/>
    </location>
</feature>
<keyword evidence="5 8" id="KW-0812">Transmembrane</keyword>
<evidence type="ECO:0000256" key="6">
    <source>
        <dbReference type="ARBA" id="ARBA00022989"/>
    </source>
</evidence>
<keyword evidence="7 8" id="KW-0472">Membrane</keyword>
<evidence type="ECO:0000313" key="12">
    <source>
        <dbReference type="Proteomes" id="UP000563524"/>
    </source>
</evidence>
<keyword evidence="12" id="KW-1185">Reference proteome</keyword>
<dbReference type="InterPro" id="IPR003838">
    <property type="entry name" value="ABC3_permease_C"/>
</dbReference>
<evidence type="ECO:0000256" key="7">
    <source>
        <dbReference type="ARBA" id="ARBA00023136"/>
    </source>
</evidence>
<evidence type="ECO:0000259" key="9">
    <source>
        <dbReference type="Pfam" id="PF02687"/>
    </source>
</evidence>
<dbReference type="InterPro" id="IPR051447">
    <property type="entry name" value="Lipoprotein-release_system"/>
</dbReference>
<comment type="subcellular location">
    <subcellularLocation>
        <location evidence="1">Cell membrane</location>
        <topology evidence="1">Multi-pass membrane protein</topology>
    </subcellularLocation>
</comment>
<keyword evidence="6 8" id="KW-1133">Transmembrane helix</keyword>
<dbReference type="AlphaFoldDB" id="A0A840I625"/>
<evidence type="ECO:0000259" key="10">
    <source>
        <dbReference type="Pfam" id="PF12704"/>
    </source>
</evidence>
<comment type="caution">
    <text evidence="11">The sequence shown here is derived from an EMBL/GenBank/DDBJ whole genome shotgun (WGS) entry which is preliminary data.</text>
</comment>
<feature type="transmembrane region" description="Helical" evidence="8">
    <location>
        <begin position="42"/>
        <end position="65"/>
    </location>
</feature>
<dbReference type="Pfam" id="PF12704">
    <property type="entry name" value="MacB_PCD"/>
    <property type="match status" value="1"/>
</dbReference>
<dbReference type="InterPro" id="IPR025857">
    <property type="entry name" value="MacB_PCD"/>
</dbReference>
<evidence type="ECO:0000256" key="3">
    <source>
        <dbReference type="ARBA" id="ARBA00022448"/>
    </source>
</evidence>
<accession>A0A840I625</accession>
<feature type="transmembrane region" description="Helical" evidence="8">
    <location>
        <begin position="407"/>
        <end position="427"/>
    </location>
</feature>
<keyword evidence="3" id="KW-0813">Transport</keyword>
<proteinExistence type="inferred from homology"/>
<gene>
    <name evidence="11" type="ORF">GGQ59_002254</name>
</gene>
<dbReference type="InterPro" id="IPR011925">
    <property type="entry name" value="LolCE_TM"/>
</dbReference>